<feature type="signal peptide" evidence="1">
    <location>
        <begin position="1"/>
        <end position="26"/>
    </location>
</feature>
<evidence type="ECO:0000256" key="1">
    <source>
        <dbReference type="SAM" id="SignalP"/>
    </source>
</evidence>
<reference evidence="3" key="2">
    <citation type="journal article" date="2021" name="PeerJ">
        <title>Extensive microbial diversity within the chicken gut microbiome revealed by metagenomics and culture.</title>
        <authorList>
            <person name="Gilroy R."/>
            <person name="Ravi A."/>
            <person name="Getino M."/>
            <person name="Pursley I."/>
            <person name="Horton D.L."/>
            <person name="Alikhan N.F."/>
            <person name="Baker D."/>
            <person name="Gharbi K."/>
            <person name="Hall N."/>
            <person name="Watson M."/>
            <person name="Adriaenssens E.M."/>
            <person name="Foster-Nyarko E."/>
            <person name="Jarju S."/>
            <person name="Secka A."/>
            <person name="Antonio M."/>
            <person name="Oren A."/>
            <person name="Chaudhuri R.R."/>
            <person name="La Ragione R."/>
            <person name="Hildebrand F."/>
            <person name="Pallen M.J."/>
        </authorList>
    </citation>
    <scope>NUCLEOTIDE SEQUENCE</scope>
    <source>
        <strain evidence="3">G3-8215</strain>
    </source>
</reference>
<dbReference type="Pfam" id="PF08522">
    <property type="entry name" value="BT_3987-like_N"/>
    <property type="match status" value="1"/>
</dbReference>
<feature type="domain" description="BT-3987-like N-terminal" evidence="2">
    <location>
        <begin position="32"/>
        <end position="157"/>
    </location>
</feature>
<accession>A0A940IIX1</accession>
<dbReference type="SUPFAM" id="SSF49899">
    <property type="entry name" value="Concanavalin A-like lectins/glucanases"/>
    <property type="match status" value="1"/>
</dbReference>
<gene>
    <name evidence="3" type="ORF">IAB75_09030</name>
</gene>
<dbReference type="GO" id="GO:0004553">
    <property type="term" value="F:hydrolase activity, hydrolyzing O-glycosyl compounds"/>
    <property type="evidence" value="ECO:0007669"/>
    <property type="project" value="UniProtKB-ARBA"/>
</dbReference>
<dbReference type="Gene3D" id="2.60.120.200">
    <property type="match status" value="1"/>
</dbReference>
<dbReference type="Gene3D" id="2.60.40.1740">
    <property type="entry name" value="hypothetical protein (bacova_03559)"/>
    <property type="match status" value="1"/>
</dbReference>
<evidence type="ECO:0000259" key="2">
    <source>
        <dbReference type="Pfam" id="PF08522"/>
    </source>
</evidence>
<protein>
    <submittedName>
        <fullName evidence="3">DUF1735 domain-containing protein</fullName>
    </submittedName>
</protein>
<dbReference type="Proteomes" id="UP000725002">
    <property type="component" value="Unassembled WGS sequence"/>
</dbReference>
<proteinExistence type="predicted"/>
<dbReference type="AlphaFoldDB" id="A0A940IIX1"/>
<sequence>MKKTMIKKLLYIGFALLAAASCNRFAPVEHVFPNSIYLDVSQMEQVQAANFSNRVQTASQQLSVVMAYPEDTDITATVAVDESLVAEYNSRYGTDYAFLPAQYLDFTPQTVTIEAGRTTSETVTIGFKGLAGEGEDQAGALEIDKTWLLPVKVTSDDMATMDGSSVAYYLVKRTSAITVAAQLTDNWINFPLLDQPGPLADVYNDLTAVTYEALINIDRFDTSNDFGECNISTVMGVEQYLLLRIGDASFERQQLQFDGSGNGSQFGKLPSKSDPSKKLEAGLWYHVACTYDQATRTARIYVNGQLTDEAKDVGVTGSSADNRITLAMQALGMTEAYRFCIGWSYNDFRPLQGKIAEARVWRVARTQQEIWDNMYRLPDYAAEDYPDLIGYWKFDEGSGNTIHDYSMYGNDGQAQSDIIWPSGIEIPEINKTE</sequence>
<name>A0A940IIX1_9BACT</name>
<dbReference type="Pfam" id="PF13385">
    <property type="entry name" value="Laminin_G_3"/>
    <property type="match status" value="1"/>
</dbReference>
<organism evidence="3 4">
    <name type="scientific">Candidatus Cryptobacteroides avicola</name>
    <dbReference type="NCBI Taxonomy" id="2840757"/>
    <lineage>
        <taxon>Bacteria</taxon>
        <taxon>Pseudomonadati</taxon>
        <taxon>Bacteroidota</taxon>
        <taxon>Bacteroidia</taxon>
        <taxon>Bacteroidales</taxon>
        <taxon>Candidatus Cryptobacteroides</taxon>
    </lineage>
</organism>
<comment type="caution">
    <text evidence="3">The sequence shown here is derived from an EMBL/GenBank/DDBJ whole genome shotgun (WGS) entry which is preliminary data.</text>
</comment>
<evidence type="ECO:0000313" key="4">
    <source>
        <dbReference type="Proteomes" id="UP000725002"/>
    </source>
</evidence>
<dbReference type="InterPro" id="IPR013320">
    <property type="entry name" value="ConA-like_dom_sf"/>
</dbReference>
<evidence type="ECO:0000313" key="3">
    <source>
        <dbReference type="EMBL" id="MBO8484239.1"/>
    </source>
</evidence>
<dbReference type="EMBL" id="JADILV010000061">
    <property type="protein sequence ID" value="MBO8484239.1"/>
    <property type="molecule type" value="Genomic_DNA"/>
</dbReference>
<keyword evidence="1" id="KW-0732">Signal</keyword>
<feature type="chain" id="PRO_5036746100" evidence="1">
    <location>
        <begin position="27"/>
        <end position="433"/>
    </location>
</feature>
<reference evidence="3" key="1">
    <citation type="submission" date="2020-10" db="EMBL/GenBank/DDBJ databases">
        <authorList>
            <person name="Gilroy R."/>
        </authorList>
    </citation>
    <scope>NUCLEOTIDE SEQUENCE</scope>
    <source>
        <strain evidence="3">G3-8215</strain>
    </source>
</reference>
<dbReference type="GO" id="GO:0005975">
    <property type="term" value="P:carbohydrate metabolic process"/>
    <property type="evidence" value="ECO:0007669"/>
    <property type="project" value="UniProtKB-ARBA"/>
</dbReference>
<dbReference type="PROSITE" id="PS51257">
    <property type="entry name" value="PROKAR_LIPOPROTEIN"/>
    <property type="match status" value="1"/>
</dbReference>
<dbReference type="InterPro" id="IPR013728">
    <property type="entry name" value="BT_3987-like_N"/>
</dbReference>